<evidence type="ECO:0000256" key="1">
    <source>
        <dbReference type="SAM" id="MobiDB-lite"/>
    </source>
</evidence>
<feature type="compositionally biased region" description="Low complexity" evidence="1">
    <location>
        <begin position="243"/>
        <end position="260"/>
    </location>
</feature>
<reference evidence="2" key="1">
    <citation type="submission" date="2016-07" db="EMBL/GenBank/DDBJ databases">
        <authorList>
            <consortium name="Pathogen Informatics"/>
        </authorList>
    </citation>
    <scope>NUCLEOTIDE SEQUENCE</scope>
</reference>
<dbReference type="EMBL" id="FLZR02000007">
    <property type="protein sequence ID" value="VUZ99610.1"/>
    <property type="molecule type" value="Genomic_DNA"/>
</dbReference>
<proteinExistence type="predicted"/>
<feature type="region of interest" description="Disordered" evidence="1">
    <location>
        <begin position="225"/>
        <end position="261"/>
    </location>
</feature>
<dbReference type="Pfam" id="PF05795">
    <property type="entry name" value="Plasmodium_Vir"/>
    <property type="match status" value="1"/>
</dbReference>
<dbReference type="Proteomes" id="UP000220605">
    <property type="component" value="Unassembled WGS sequence"/>
</dbReference>
<organism evidence="2">
    <name type="scientific">Plasmodium vivax</name>
    <name type="common">malaria parasite P. vivax</name>
    <dbReference type="NCBI Taxonomy" id="5855"/>
    <lineage>
        <taxon>Eukaryota</taxon>
        <taxon>Sar</taxon>
        <taxon>Alveolata</taxon>
        <taxon>Apicomplexa</taxon>
        <taxon>Aconoidasida</taxon>
        <taxon>Haemosporida</taxon>
        <taxon>Plasmodiidae</taxon>
        <taxon>Plasmodium</taxon>
        <taxon>Plasmodium (Plasmodium)</taxon>
    </lineage>
</organism>
<dbReference type="VEuPathDB" id="PlasmoDB:PVW1_040035000"/>
<dbReference type="VEuPathDB" id="PlasmoDB:PVX_026190"/>
<dbReference type="VEuPathDB" id="PlasmoDB:PVP01_0003250"/>
<feature type="compositionally biased region" description="Basic and acidic residues" evidence="1">
    <location>
        <begin position="225"/>
        <end position="239"/>
    </location>
</feature>
<sequence>MASAGTEGDLGKNSIVLFSEKFYNDMNIEDNDLSDYSIYCDSIPWGKNGHEVKKICKKYITYLETSQILNVENPKYDVCILLNYWIYNELTKIFRDEQSLYLIERAFGSLQLVWNNLYLYSRTNHNKCDPKFESVNHKDWENRKKLYDYYVDYDTLSTMARFVDEGCKYYKKIEDKQSLYDHFAELCASEGGDCPDLYKKCESYNPKNVLPKLHCYPEMQKQKVAKESLEQSPEARRDYSGFQGAAASAQDTQSTSQSSGIGKNVAHSVLGSAPVVLTATMLYRYTPLGPWIRRFGGGTTNSMNMMDTLPPYTPETGDIFSDQSAKYISYQPM</sequence>
<dbReference type="AlphaFoldDB" id="A0A565A478"/>
<gene>
    <name evidence="2" type="ORF">PVP01_0003250</name>
</gene>
<dbReference type="InterPro" id="IPR008780">
    <property type="entry name" value="Plasmodium_Vir"/>
</dbReference>
<accession>A0A565A478</accession>
<dbReference type="OrthoDB" id="381989at2759"/>
<dbReference type="VEuPathDB" id="PlasmoDB:PVPAM_110057400"/>
<protein>
    <submittedName>
        <fullName evidence="2">VIR protein</fullName>
    </submittedName>
</protein>
<evidence type="ECO:0000313" key="2">
    <source>
        <dbReference type="EMBL" id="VUZ99610.1"/>
    </source>
</evidence>
<name>A0A565A478_PLAVI</name>